<evidence type="ECO:0000256" key="1">
    <source>
        <dbReference type="SAM" id="SignalP"/>
    </source>
</evidence>
<reference evidence="2" key="1">
    <citation type="submission" date="2016-03" db="EMBL/GenBank/DDBJ databases">
        <title>Improved glycerol to ethanol conversion by E. coli using a metagenomic fragment isolated from an anaerobic reactor.</title>
        <authorList>
            <person name="Loaces I."/>
            <person name="Rodriguez C."/>
            <person name="Amarelle V."/>
            <person name="Fabiano E."/>
            <person name="Noya F."/>
        </authorList>
    </citation>
    <scope>NUCLEOTIDE SEQUENCE</scope>
</reference>
<sequence>MRRLLLTLILLAAAWSVQAQDPFIFDMPNDFSAIDTLPPAKKFKSLHMIGVSYSVNLSGVTSSPKLAQERIWTFKNFGVSYTYYHAMWDHLFNFGLVVGAKHGYEGFTSPHEGYGATYEVLEFPLLSQFKLDFSHFRLLLNLGPYYGYRLSTDQEGGFNKYDQRHDYGVIAGVGLAVVIKPFELHIEGNYKYGLASIYHTYKYSDIYWMYTYPQNIVFSASLHFHLW</sequence>
<evidence type="ECO:0000313" key="2">
    <source>
        <dbReference type="EMBL" id="ANG65648.1"/>
    </source>
</evidence>
<dbReference type="AlphaFoldDB" id="A0A173DXK2"/>
<evidence type="ECO:0008006" key="3">
    <source>
        <dbReference type="Google" id="ProtNLM"/>
    </source>
</evidence>
<feature type="signal peptide" evidence="1">
    <location>
        <begin position="1"/>
        <end position="19"/>
    </location>
</feature>
<keyword evidence="1" id="KW-0732">Signal</keyword>
<feature type="chain" id="PRO_5008006223" description="Outer membrane protein beta-barrel domain-containing protein" evidence="1">
    <location>
        <begin position="20"/>
        <end position="227"/>
    </location>
</feature>
<dbReference type="EMBL" id="KU952095">
    <property type="protein sequence ID" value="ANG65648.1"/>
    <property type="molecule type" value="Genomic_DNA"/>
</dbReference>
<protein>
    <recommendedName>
        <fullName evidence="3">Outer membrane protein beta-barrel domain-containing protein</fullName>
    </recommendedName>
</protein>
<proteinExistence type="predicted"/>
<accession>A0A173DXK2</accession>
<name>A0A173DXK2_9BACT</name>
<gene>
    <name evidence="2" type="primary">G1_2</name>
</gene>
<organism evidence="2">
    <name type="scientific">uncultured bacterium G1</name>
    <dbReference type="NCBI Taxonomy" id="1821258"/>
    <lineage>
        <taxon>Bacteria</taxon>
        <taxon>environmental samples</taxon>
    </lineage>
</organism>